<dbReference type="InterPro" id="IPR023393">
    <property type="entry name" value="START-like_dom_sf"/>
</dbReference>
<accession>A0AB33JMC7</accession>
<gene>
    <name evidence="2" type="ORF">KCMC57_03490</name>
</gene>
<dbReference type="InterPro" id="IPR005031">
    <property type="entry name" value="COQ10_START"/>
</dbReference>
<dbReference type="RefSeq" id="WP_407986578.1">
    <property type="nucleotide sequence ID" value="NZ_AP035881.2"/>
</dbReference>
<evidence type="ECO:0000313" key="2">
    <source>
        <dbReference type="EMBL" id="BFP43981.1"/>
    </source>
</evidence>
<dbReference type="PANTHER" id="PTHR33824:SF7">
    <property type="entry name" value="POLYKETIDE CYCLASE_DEHYDRASE AND LIPID TRANSPORT SUPERFAMILY PROTEIN"/>
    <property type="match status" value="1"/>
</dbReference>
<proteinExistence type="predicted"/>
<dbReference type="SUPFAM" id="SSF55961">
    <property type="entry name" value="Bet v1-like"/>
    <property type="match status" value="1"/>
</dbReference>
<name>A0AB33JMC7_9ACTN</name>
<dbReference type="Gene3D" id="3.30.530.20">
    <property type="match status" value="1"/>
</dbReference>
<dbReference type="PANTHER" id="PTHR33824">
    <property type="entry name" value="POLYKETIDE CYCLASE/DEHYDRASE AND LIPID TRANSPORT SUPERFAMILY PROTEIN"/>
    <property type="match status" value="1"/>
</dbReference>
<reference evidence="2" key="1">
    <citation type="submission" date="2024-07" db="EMBL/GenBank/DDBJ databases">
        <title>Complete genome sequences of cellulolytic bacteria, Kitasatospora sp. CMC57 and Streptomyces sp. CMC78, isolated from Japanese agricultural soil.</title>
        <authorList>
            <person name="Hashimoto T."/>
            <person name="Ito M."/>
            <person name="Iwamoto M."/>
            <person name="Fukahori D."/>
            <person name="Shoda T."/>
            <person name="Sakoda M."/>
            <person name="Morohoshi T."/>
            <person name="Mitsuboshi M."/>
            <person name="Nishizawa T."/>
        </authorList>
    </citation>
    <scope>NUCLEOTIDE SEQUENCE</scope>
    <source>
        <strain evidence="2">CMC57</strain>
    </source>
</reference>
<protein>
    <submittedName>
        <fullName evidence="2">SRPBCC family protein</fullName>
    </submittedName>
</protein>
<dbReference type="AlphaFoldDB" id="A0AB33JMC7"/>
<dbReference type="Pfam" id="PF03364">
    <property type="entry name" value="Polyketide_cyc"/>
    <property type="match status" value="1"/>
</dbReference>
<dbReference type="InterPro" id="IPR047137">
    <property type="entry name" value="ORF3"/>
</dbReference>
<dbReference type="EMBL" id="AP035881">
    <property type="protein sequence ID" value="BFP43981.1"/>
    <property type="molecule type" value="Genomic_DNA"/>
</dbReference>
<dbReference type="CDD" id="cd07817">
    <property type="entry name" value="SRPBCC_8"/>
    <property type="match status" value="1"/>
</dbReference>
<feature type="domain" description="Coenzyme Q-binding protein COQ10 START" evidence="1">
    <location>
        <begin position="10"/>
        <end position="127"/>
    </location>
</feature>
<evidence type="ECO:0000259" key="1">
    <source>
        <dbReference type="Pfam" id="PF03364"/>
    </source>
</evidence>
<sequence length="142" mass="15900">MSHIAESVEVAVPLMAAYEQWSRVTAFPRYMHGVEQVVQTSDTTVHWVAGVDGVQREFETEITERVPGERIAWRSVSGTEQSGVVTFHALGDRQTRVMIQLDHTPHGVLDTIGDRLGFVAHEVHRCLQDFKQHVESDPAQPG</sequence>
<organism evidence="2">
    <name type="scientific">Kitasatospora sp. CMC57</name>
    <dbReference type="NCBI Taxonomy" id="3231513"/>
    <lineage>
        <taxon>Bacteria</taxon>
        <taxon>Bacillati</taxon>
        <taxon>Actinomycetota</taxon>
        <taxon>Actinomycetes</taxon>
        <taxon>Kitasatosporales</taxon>
        <taxon>Streptomycetaceae</taxon>
        <taxon>Kitasatospora</taxon>
    </lineage>
</organism>